<proteinExistence type="predicted"/>
<dbReference type="Proteomes" id="UP001152795">
    <property type="component" value="Unassembled WGS sequence"/>
</dbReference>
<keyword evidence="2" id="KW-1185">Reference proteome</keyword>
<dbReference type="Gene3D" id="1.10.472.80">
    <property type="entry name" value="Ypt/Rab-GAP domain of gyp1p, domain 3"/>
    <property type="match status" value="1"/>
</dbReference>
<reference evidence="1" key="1">
    <citation type="submission" date="2020-04" db="EMBL/GenBank/DDBJ databases">
        <authorList>
            <person name="Alioto T."/>
            <person name="Alioto T."/>
            <person name="Gomez Garrido J."/>
        </authorList>
    </citation>
    <scope>NUCLEOTIDE SEQUENCE</scope>
    <source>
        <strain evidence="1">A484AB</strain>
    </source>
</reference>
<organism evidence="1 2">
    <name type="scientific">Paramuricea clavata</name>
    <name type="common">Red gorgonian</name>
    <name type="synonym">Violescent sea-whip</name>
    <dbReference type="NCBI Taxonomy" id="317549"/>
    <lineage>
        <taxon>Eukaryota</taxon>
        <taxon>Metazoa</taxon>
        <taxon>Cnidaria</taxon>
        <taxon>Anthozoa</taxon>
        <taxon>Octocorallia</taxon>
        <taxon>Malacalcyonacea</taxon>
        <taxon>Plexauridae</taxon>
        <taxon>Paramuricea</taxon>
    </lineage>
</organism>
<comment type="caution">
    <text evidence="1">The sequence shown here is derived from an EMBL/GenBank/DDBJ whole genome shotgun (WGS) entry which is preliminary data.</text>
</comment>
<sequence>MLPCNIYCESTNIYFLFSEFLYEDIFRVWECIWSARVCSSKHFVLFIALALLKSYRNILIDHSMDFTDIIKFFNGM</sequence>
<name>A0A7D9M795_PARCT</name>
<evidence type="ECO:0000313" key="2">
    <source>
        <dbReference type="Proteomes" id="UP001152795"/>
    </source>
</evidence>
<dbReference type="SUPFAM" id="SSF47923">
    <property type="entry name" value="Ypt/Rab-GAP domain of gyp1p"/>
    <property type="match status" value="1"/>
</dbReference>
<evidence type="ECO:0000313" key="1">
    <source>
        <dbReference type="EMBL" id="CAB4044243.1"/>
    </source>
</evidence>
<dbReference type="AlphaFoldDB" id="A0A7D9M795"/>
<protein>
    <submittedName>
        <fullName evidence="1">Small G signaling modulator 2-like isoform X2</fullName>
    </submittedName>
</protein>
<dbReference type="InterPro" id="IPR035969">
    <property type="entry name" value="Rab-GAP_TBC_sf"/>
</dbReference>
<dbReference type="EMBL" id="CACRXK020034354">
    <property type="protein sequence ID" value="CAB4044243.1"/>
    <property type="molecule type" value="Genomic_DNA"/>
</dbReference>
<gene>
    <name evidence="1" type="ORF">PACLA_8A083596</name>
</gene>
<accession>A0A7D9M795</accession>